<protein>
    <submittedName>
        <fullName evidence="2">Uncharacterized protein</fullName>
    </submittedName>
</protein>
<proteinExistence type="predicted"/>
<dbReference type="PANTHER" id="PTHR46412:SF6">
    <property type="entry name" value="TRANSCRIPTION FACTOR BIM2"/>
    <property type="match status" value="1"/>
</dbReference>
<feature type="region of interest" description="Disordered" evidence="1">
    <location>
        <begin position="200"/>
        <end position="246"/>
    </location>
</feature>
<dbReference type="OrthoDB" id="690068at2759"/>
<dbReference type="Proteomes" id="UP000655225">
    <property type="component" value="Unassembled WGS sequence"/>
</dbReference>
<keyword evidence="3" id="KW-1185">Reference proteome</keyword>
<dbReference type="GO" id="GO:0006351">
    <property type="term" value="P:DNA-templated transcription"/>
    <property type="evidence" value="ECO:0007669"/>
    <property type="project" value="InterPro"/>
</dbReference>
<evidence type="ECO:0000313" key="2">
    <source>
        <dbReference type="EMBL" id="KAF8407903.1"/>
    </source>
</evidence>
<dbReference type="OMA" id="EQVNNEC"/>
<gene>
    <name evidence="2" type="ORF">HHK36_007041</name>
</gene>
<dbReference type="GO" id="GO:0046983">
    <property type="term" value="F:protein dimerization activity"/>
    <property type="evidence" value="ECO:0007669"/>
    <property type="project" value="InterPro"/>
</dbReference>
<organism evidence="2 3">
    <name type="scientific">Tetracentron sinense</name>
    <name type="common">Spur-leaf</name>
    <dbReference type="NCBI Taxonomy" id="13715"/>
    <lineage>
        <taxon>Eukaryota</taxon>
        <taxon>Viridiplantae</taxon>
        <taxon>Streptophyta</taxon>
        <taxon>Embryophyta</taxon>
        <taxon>Tracheophyta</taxon>
        <taxon>Spermatophyta</taxon>
        <taxon>Magnoliopsida</taxon>
        <taxon>Trochodendrales</taxon>
        <taxon>Trochodendraceae</taxon>
        <taxon>Tetracentron</taxon>
    </lineage>
</organism>
<evidence type="ECO:0000313" key="3">
    <source>
        <dbReference type="Proteomes" id="UP000655225"/>
    </source>
</evidence>
<dbReference type="PANTHER" id="PTHR46412">
    <property type="entry name" value="BES1-INTERACTING MYC-LIKE PROTEIN"/>
    <property type="match status" value="1"/>
</dbReference>
<dbReference type="GO" id="GO:0003700">
    <property type="term" value="F:DNA-binding transcription factor activity"/>
    <property type="evidence" value="ECO:0007669"/>
    <property type="project" value="InterPro"/>
</dbReference>
<name>A0A834ZMM9_TETSI</name>
<comment type="caution">
    <text evidence="2">The sequence shown here is derived from an EMBL/GenBank/DDBJ whole genome shotgun (WGS) entry which is preliminary data.</text>
</comment>
<evidence type="ECO:0000256" key="1">
    <source>
        <dbReference type="SAM" id="MobiDB-lite"/>
    </source>
</evidence>
<dbReference type="InterPro" id="IPR044295">
    <property type="entry name" value="BIM1/2/3"/>
</dbReference>
<dbReference type="AlphaFoldDB" id="A0A834ZMM9"/>
<accession>A0A834ZMM9</accession>
<reference evidence="2 3" key="1">
    <citation type="submission" date="2020-04" db="EMBL/GenBank/DDBJ databases">
        <title>Plant Genome Project.</title>
        <authorList>
            <person name="Zhang R.-G."/>
        </authorList>
    </citation>
    <scope>NUCLEOTIDE SEQUENCE [LARGE SCALE GENOMIC DNA]</scope>
    <source>
        <strain evidence="2">YNK0</strain>
        <tissue evidence="2">Leaf</tissue>
    </source>
</reference>
<dbReference type="EMBL" id="JABCRI010000004">
    <property type="protein sequence ID" value="KAF8407903.1"/>
    <property type="molecule type" value="Genomic_DNA"/>
</dbReference>
<sequence length="246" mass="26479">MPWGNSHGPVENLVDYSRAIKNGSGPGLMFAGKFDENNIAVTPTMLTNAQNPMESELSTAVPYKAMDHYTELANKAAPLPIPFQPNMFTPVGSGGEVAQPPQSQRPISDAENIVSQPQSQLWQSKPCTTECPVTSDMLNEQEELTIEGGTNSIASAYSQGKGGFDLIRLLNTLTQALQTSGVDLSQASISVQIDLGKRSNSRLTGTTSSAKDHVDPSSNRAMTHSRAACSSEDLDQARKRLKTEKR</sequence>